<evidence type="ECO:0000313" key="1">
    <source>
        <dbReference type="EMBL" id="VIP00837.1"/>
    </source>
</evidence>
<dbReference type="KEGG" id="tim:GMBLW1_31230"/>
<sequence>MNQNESETVPDPESYIGVEGGRLNANLLRRFAAECCRRVSDLITDPIYLKLLEFAERRASNSPSQDQLTALRSEATRLYDTLYPGYGSPSAAALALTAVGEAAFTDSSADAAISASSTAAEARATAAAMAVDDDRYDDTHDETYADERQCQLAMLKRLDPTSTKI</sequence>
<dbReference type="Proteomes" id="UP000464378">
    <property type="component" value="Chromosome"/>
</dbReference>
<evidence type="ECO:0000313" key="2">
    <source>
        <dbReference type="Proteomes" id="UP000464378"/>
    </source>
</evidence>
<name>A0A6C2YHE5_9BACT</name>
<dbReference type="InParanoid" id="A0A6C2YHE5"/>
<dbReference type="EMBL" id="LR593887">
    <property type="protein sequence ID" value="VTR97092.1"/>
    <property type="molecule type" value="Genomic_DNA"/>
</dbReference>
<organism evidence="1">
    <name type="scientific">Tuwongella immobilis</name>
    <dbReference type="NCBI Taxonomy" id="692036"/>
    <lineage>
        <taxon>Bacteria</taxon>
        <taxon>Pseudomonadati</taxon>
        <taxon>Planctomycetota</taxon>
        <taxon>Planctomycetia</taxon>
        <taxon>Gemmatales</taxon>
        <taxon>Gemmataceae</taxon>
        <taxon>Tuwongella</taxon>
    </lineage>
</organism>
<proteinExistence type="predicted"/>
<keyword evidence="2" id="KW-1185">Reference proteome</keyword>
<dbReference type="EMBL" id="LR586016">
    <property type="protein sequence ID" value="VIP00837.1"/>
    <property type="molecule type" value="Genomic_DNA"/>
</dbReference>
<dbReference type="AlphaFoldDB" id="A0A6C2YHE5"/>
<protein>
    <submittedName>
        <fullName evidence="1">Uncharacterized protein</fullName>
    </submittedName>
</protein>
<reference evidence="1" key="1">
    <citation type="submission" date="2019-04" db="EMBL/GenBank/DDBJ databases">
        <authorList>
            <consortium name="Science for Life Laboratories"/>
        </authorList>
    </citation>
    <scope>NUCLEOTIDE SEQUENCE</scope>
    <source>
        <strain evidence="1">MBLW1</strain>
    </source>
</reference>
<dbReference type="RefSeq" id="WP_162656005.1">
    <property type="nucleotide sequence ID" value="NZ_LR593887.1"/>
</dbReference>
<gene>
    <name evidence="1" type="ORF">GMBLW1_31230</name>
</gene>
<accession>A0A6C2YHE5</accession>